<dbReference type="AlphaFoldDB" id="A0A0M9AFB3"/>
<keyword evidence="1" id="KW-1133">Transmembrane helix</keyword>
<feature type="transmembrane region" description="Helical" evidence="1">
    <location>
        <begin position="296"/>
        <end position="313"/>
    </location>
</feature>
<feature type="transmembrane region" description="Helical" evidence="1">
    <location>
        <begin position="78"/>
        <end position="97"/>
    </location>
</feature>
<organism evidence="2 3">
    <name type="scientific">Thermus aquaticus</name>
    <dbReference type="NCBI Taxonomy" id="271"/>
    <lineage>
        <taxon>Bacteria</taxon>
        <taxon>Thermotogati</taxon>
        <taxon>Deinococcota</taxon>
        <taxon>Deinococci</taxon>
        <taxon>Thermales</taxon>
        <taxon>Thermaceae</taxon>
        <taxon>Thermus</taxon>
    </lineage>
</organism>
<feature type="transmembrane region" description="Helical" evidence="1">
    <location>
        <begin position="12"/>
        <end position="31"/>
    </location>
</feature>
<feature type="transmembrane region" description="Helical" evidence="1">
    <location>
        <begin position="146"/>
        <end position="168"/>
    </location>
</feature>
<evidence type="ECO:0000256" key="1">
    <source>
        <dbReference type="SAM" id="Phobius"/>
    </source>
</evidence>
<feature type="transmembrane region" description="Helical" evidence="1">
    <location>
        <begin position="180"/>
        <end position="200"/>
    </location>
</feature>
<feature type="transmembrane region" description="Helical" evidence="1">
    <location>
        <begin position="247"/>
        <end position="266"/>
    </location>
</feature>
<reference evidence="2 3" key="1">
    <citation type="submission" date="2015-07" db="EMBL/GenBank/DDBJ databases">
        <authorList>
            <person name="Noorani M."/>
        </authorList>
    </citation>
    <scope>NUCLEOTIDE SEQUENCE [LARGE SCALE GENOMIC DNA]</scope>
    <source>
        <strain evidence="3">ATCC 25104 / DSM 625 / JCM 10724 / NBRC 103206 / NCIMB 11243 / YT-1</strain>
    </source>
</reference>
<keyword evidence="1" id="KW-0812">Transmembrane</keyword>
<evidence type="ECO:0000313" key="3">
    <source>
        <dbReference type="Proteomes" id="UP000037685"/>
    </source>
</evidence>
<dbReference type="InterPro" id="IPR049458">
    <property type="entry name" value="EpsG-like"/>
</dbReference>
<gene>
    <name evidence="2" type="ORF">BVI061214_02047</name>
</gene>
<proteinExistence type="predicted"/>
<dbReference type="PATRIC" id="fig|271.14.peg.2125"/>
<sequence>MLLWYSSGFRSRLLLFLPLVYVAIVIVLRDSGTDVRTYEQVLRGLLHEGSSAWIPGWEPLFFLLAKLGLWVFGSEVEALRFIGGFYVLVLAFFLVRADNRELLIFHLHYLPLFAYSHGMNAVRAGLATAVFLLAWQSLRRGFKWSFFLLSLASFLFHYSSALAFVLSCGNEIRFKVWRNFLPLLLIFAVVFGLVFVYLDYFEAKLALYSSYEAPSPFSGLIRTGLVVLLWMFFVSGKIPLKVKIRSFLSLVLPAIILQILAFWSYAALRLVDLMLFLAPLVLVREYDMLGRSPPRLFRVGLVLVSFLGILFTYRNFLADYDGQVTGTETPFLPYRTLTNE</sequence>
<evidence type="ECO:0008006" key="4">
    <source>
        <dbReference type="Google" id="ProtNLM"/>
    </source>
</evidence>
<protein>
    <recommendedName>
        <fullName evidence="4">Transmembrane protein EpsG</fullName>
    </recommendedName>
</protein>
<comment type="caution">
    <text evidence="2">The sequence shown here is derived from an EMBL/GenBank/DDBJ whole genome shotgun (WGS) entry which is preliminary data.</text>
</comment>
<name>A0A0M9AFB3_THEAQ</name>
<keyword evidence="1" id="KW-0472">Membrane</keyword>
<dbReference type="Proteomes" id="UP000037685">
    <property type="component" value="Unassembled WGS sequence"/>
</dbReference>
<feature type="transmembrane region" description="Helical" evidence="1">
    <location>
        <begin position="220"/>
        <end position="240"/>
    </location>
</feature>
<accession>A0A0M9AFB3</accession>
<evidence type="ECO:0000313" key="2">
    <source>
        <dbReference type="EMBL" id="KOX90849.1"/>
    </source>
</evidence>
<dbReference type="EMBL" id="LHCI01000106">
    <property type="protein sequence ID" value="KOX90849.1"/>
    <property type="molecule type" value="Genomic_DNA"/>
</dbReference>
<feature type="transmembrane region" description="Helical" evidence="1">
    <location>
        <begin position="109"/>
        <end position="134"/>
    </location>
</feature>
<dbReference type="Pfam" id="PF14897">
    <property type="entry name" value="EpsG"/>
    <property type="match status" value="1"/>
</dbReference>